<protein>
    <submittedName>
        <fullName evidence="1">M12 family metallo-peptidase</fullName>
    </submittedName>
</protein>
<dbReference type="SUPFAM" id="SSF55486">
    <property type="entry name" value="Metalloproteases ('zincins'), catalytic domain"/>
    <property type="match status" value="1"/>
</dbReference>
<sequence length="819" mass="89517">MTLSKLLKNVTIISAYMLYAFIVDAYAAQSMWQDVSFVSLHEDNLASKKVIANRSRLLELNTSLIQHKLQQSQKTITLPMPDGDMVEFILTETDVLPASLAAKYPTIKTYKGVQVGNDNNYGRLDYTNQGFHAVLRYQNEIIYIDPQQQGPDAKANRNYISYYKKDAITSKSAIETQVLSSGKTQPYFAQKLQDSASGKSAQHAGIDKVYRIAFATSGEYSQFHGGNKAEVLSAITTMVNRLNQVFSIELGITLQLAEHNDDVIYLNADTDPFVNTDMDVYNNPQVLREQLGNDSFDIGHVLTTGAGGLAVVAATCDNDTYIEDDQEYFPIKAMGVTGSISPINDSFYIDFVAHELGHQLGAEHTFNGQSESCWGGNREYLSAVEPGSGSTIMSYAGLCGSENLQASVDDYFHVRSIEQMKSYLTDDPWQIGQSCGTNVASTNTPPSVDAGDDYVIPAQTPFTLSAIASDDEGNTLTYSFEQVDLGTASYNLDDMKDDGLKPLFRSFKPSELATRTFPQLTSILSGDLVIGENFASTNRDLNFNISVRDGQGAISTDSVKLTVLENSVPFQLTSPTQNDIWFAGETNNIYWDIANTADDEINCQAVDIELSTDGGLTFGHTLLGNTANNGMASIIGPKLNTEQARLKISCVNNIFFAISADDFQLSSNVAPIANSDRFDVDADSQQLFDVLANDTDADIDDGISLISVDYQGQGSVSINHQQISYQPATGFSGSESISYQIKDQQGLTATGNVTVNVLAPEKTKAGGGSNWLWLNLLLIISLACRVGTLRFQPPAVFAFKHLLTKLITINRNERGQHDF</sequence>
<proteinExistence type="predicted"/>
<evidence type="ECO:0000313" key="1">
    <source>
        <dbReference type="EMBL" id="WOH38623.1"/>
    </source>
</evidence>
<dbReference type="Gene3D" id="2.60.40.10">
    <property type="entry name" value="Immunoglobulins"/>
    <property type="match status" value="1"/>
</dbReference>
<organism evidence="1 2">
    <name type="scientific">Thalassotalea fonticola</name>
    <dbReference type="NCBI Taxonomy" id="3065649"/>
    <lineage>
        <taxon>Bacteria</taxon>
        <taxon>Pseudomonadati</taxon>
        <taxon>Pseudomonadota</taxon>
        <taxon>Gammaproteobacteria</taxon>
        <taxon>Alteromonadales</taxon>
        <taxon>Colwelliaceae</taxon>
        <taxon>Thalassotalea</taxon>
    </lineage>
</organism>
<name>A0ABZ0GTD4_9GAMM</name>
<dbReference type="InterPro" id="IPR024079">
    <property type="entry name" value="MetalloPept_cat_dom_sf"/>
</dbReference>
<dbReference type="RefSeq" id="WP_348397392.1">
    <property type="nucleotide sequence ID" value="NZ_CP136600.1"/>
</dbReference>
<dbReference type="Proteomes" id="UP001301442">
    <property type="component" value="Chromosome"/>
</dbReference>
<dbReference type="InterPro" id="IPR013783">
    <property type="entry name" value="Ig-like_fold"/>
</dbReference>
<dbReference type="EMBL" id="CP136600">
    <property type="protein sequence ID" value="WOH38623.1"/>
    <property type="molecule type" value="Genomic_DNA"/>
</dbReference>
<accession>A0ABZ0GTD4</accession>
<gene>
    <name evidence="1" type="ORF">RI844_05230</name>
</gene>
<dbReference type="Gene3D" id="2.60.40.3440">
    <property type="match status" value="1"/>
</dbReference>
<evidence type="ECO:0000313" key="2">
    <source>
        <dbReference type="Proteomes" id="UP001301442"/>
    </source>
</evidence>
<dbReference type="Pfam" id="PF17963">
    <property type="entry name" value="Big_9"/>
    <property type="match status" value="1"/>
</dbReference>
<keyword evidence="2" id="KW-1185">Reference proteome</keyword>
<reference evidence="1 2" key="1">
    <citation type="submission" date="2023-09" db="EMBL/GenBank/DDBJ databases">
        <authorList>
            <person name="Qi X."/>
        </authorList>
    </citation>
    <scope>NUCLEOTIDE SEQUENCE [LARGE SCALE GENOMIC DNA]</scope>
    <source>
        <strain evidence="1 2">S1-1</strain>
    </source>
</reference>
<dbReference type="Pfam" id="PF13583">
    <property type="entry name" value="Reprolysin_4"/>
    <property type="match status" value="1"/>
</dbReference>
<dbReference type="Gene3D" id="3.40.390.10">
    <property type="entry name" value="Collagenase (Catalytic Domain)"/>
    <property type="match status" value="1"/>
</dbReference>